<evidence type="ECO:0000259" key="1">
    <source>
        <dbReference type="Pfam" id="PF09949"/>
    </source>
</evidence>
<proteinExistence type="predicted"/>
<sequence length="508" mass="56742">MKKLPAFSSFSRLVSFLHLSSSPRCHKAGLPHIAFRAYYYYHCTRCPSRAQLLPRSLASTSPKTFCTMPIKGFRSKQRSTAMDVIEQKPNATPAEAQARQDANFADIESRLPKRFRRTEMGLIDKGTAALLGSKNPFGKKATAKDNIVWLLDNTAYRPVKPGTGDPQPWEAEFVACFFHKGRKDISKHVSAIADIIGLDGKTGSDEEARKRIEERLRPFIMAIAPARTVEISIPCPTPDTTPHKRLLGPSNANGISSQNLLTGGADDADGKTIICTGEENVFPDLKGNTHFAATEGWGVISDIDDTIKVTMTTAPTGILQSTFADIPKTTSGMPEFYKVLDESLKKPAWFYLSASPYNLYPFLHGFLDEHYPQGTMILRDASWMSFGGLLQSLTVGVENYKTDRIEKIHTWLPRRHFICIGDSTQSDPEAYADIYAKYPDWIKAIYIRKVTDAPHMEDKNKPQRFRDAFKDVPDNVWRVFVDPKELADHVRHVAGVAHAGMLGNMLSM</sequence>
<dbReference type="GO" id="GO:0008195">
    <property type="term" value="F:phosphatidate phosphatase activity"/>
    <property type="evidence" value="ECO:0007669"/>
    <property type="project" value="InterPro"/>
</dbReference>
<reference evidence="2 3" key="1">
    <citation type="submission" date="2015-01" db="EMBL/GenBank/DDBJ databases">
        <title>The Genome Sequence of Capronia semiimmersa CBS27337.</title>
        <authorList>
            <consortium name="The Broad Institute Genomics Platform"/>
            <person name="Cuomo C."/>
            <person name="de Hoog S."/>
            <person name="Gorbushina A."/>
            <person name="Stielow B."/>
            <person name="Teixiera M."/>
            <person name="Abouelleil A."/>
            <person name="Chapman S.B."/>
            <person name="Priest M."/>
            <person name="Young S.K."/>
            <person name="Wortman J."/>
            <person name="Nusbaum C."/>
            <person name="Birren B."/>
        </authorList>
    </citation>
    <scope>NUCLEOTIDE SEQUENCE [LARGE SCALE GENOMIC DNA]</scope>
    <source>
        <strain evidence="2 3">CBS 27337</strain>
    </source>
</reference>
<dbReference type="Pfam" id="PF09949">
    <property type="entry name" value="APP1_cat"/>
    <property type="match status" value="1"/>
</dbReference>
<dbReference type="EMBL" id="KN846958">
    <property type="protein sequence ID" value="KIW68980.1"/>
    <property type="molecule type" value="Genomic_DNA"/>
</dbReference>
<gene>
    <name evidence="2" type="ORF">PV04_04888</name>
</gene>
<dbReference type="InterPro" id="IPR052935">
    <property type="entry name" value="Mg2+_PAP"/>
</dbReference>
<dbReference type="AlphaFoldDB" id="A0A0D2FR12"/>
<evidence type="ECO:0000313" key="3">
    <source>
        <dbReference type="Proteomes" id="UP000054266"/>
    </source>
</evidence>
<dbReference type="STRING" id="5601.A0A0D2FR12"/>
<accession>A0A0D2FR12</accession>
<name>A0A0D2FR12_9EURO</name>
<dbReference type="HOGENOM" id="CLU_030283_1_0_1"/>
<protein>
    <recommendedName>
        <fullName evidence="1">Phosphatidate phosphatase APP1 catalytic domain-containing protein</fullName>
    </recommendedName>
</protein>
<dbReference type="Proteomes" id="UP000054266">
    <property type="component" value="Unassembled WGS sequence"/>
</dbReference>
<organism evidence="2 3">
    <name type="scientific">Phialophora macrospora</name>
    <dbReference type="NCBI Taxonomy" id="1851006"/>
    <lineage>
        <taxon>Eukaryota</taxon>
        <taxon>Fungi</taxon>
        <taxon>Dikarya</taxon>
        <taxon>Ascomycota</taxon>
        <taxon>Pezizomycotina</taxon>
        <taxon>Eurotiomycetes</taxon>
        <taxon>Chaetothyriomycetidae</taxon>
        <taxon>Chaetothyriales</taxon>
        <taxon>Herpotrichiellaceae</taxon>
        <taxon>Phialophora</taxon>
    </lineage>
</organism>
<dbReference type="PANTHER" id="PTHR28208">
    <property type="entry name" value="PHOSPHATIDATE PHOSPHATASE APP1"/>
    <property type="match status" value="1"/>
</dbReference>
<evidence type="ECO:0000313" key="2">
    <source>
        <dbReference type="EMBL" id="KIW68980.1"/>
    </source>
</evidence>
<feature type="domain" description="Phosphatidate phosphatase APP1 catalytic" evidence="1">
    <location>
        <begin position="297"/>
        <end position="449"/>
    </location>
</feature>
<keyword evidence="3" id="KW-1185">Reference proteome</keyword>
<dbReference type="PANTHER" id="PTHR28208:SF1">
    <property type="entry name" value="FILAMENT ORGANIZATION PROTEIN APP1-LIKE, PUTATIVE (AFU_ORTHOLOGUE AFUA_1G06650)-RELATED"/>
    <property type="match status" value="1"/>
</dbReference>
<dbReference type="InterPro" id="IPR019236">
    <property type="entry name" value="APP1_cat"/>
</dbReference>
<dbReference type="GO" id="GO:0030479">
    <property type="term" value="C:actin cortical patch"/>
    <property type="evidence" value="ECO:0007669"/>
    <property type="project" value="TreeGrafter"/>
</dbReference>